<comment type="caution">
    <text evidence="2">The sequence shown here is derived from an EMBL/GenBank/DDBJ whole genome shotgun (WGS) entry which is preliminary data.</text>
</comment>
<organism evidence="2 3">
    <name type="scientific">candidate division WOR_3 bacterium SM1_77</name>
    <dbReference type="NCBI Taxonomy" id="1703778"/>
    <lineage>
        <taxon>Bacteria</taxon>
        <taxon>Bacteria division WOR-3</taxon>
    </lineage>
</organism>
<feature type="domain" description="Type IX secretion system protein PorV" evidence="1">
    <location>
        <begin position="24"/>
        <end position="248"/>
    </location>
</feature>
<proteinExistence type="predicted"/>
<sequence length="336" mass="37008">MRKVFLIFILFTALVSGAGQRPGAVFLLIWPGARATALSGAFSAVADDATACYYNQAGLAFMNSTAVTLQHAPWLQALNEDMYYEYLGVTKSYKIGTFGLGITYLTTGPTEVRNFEGVYLGTYTTFDISVGLNYGVPLRPNLGLGVGWKFVYSYLVPPWVWGRMPELGIQSGGIGITYAFDIGTMYKPFSFLTVAGALQNIGPNISYTESGAADPLPYTLRLGLNLQPINSRVLRIALMADITKILVGMFADEENSFFENLGYEFQEAWKGVGLEIDYYNFVRLRAGYFHDSEGKRTGFTYGGGIKAGGFSLDVGIDQNIYDFPTTNRKFSIAYQF</sequence>
<reference evidence="2 3" key="1">
    <citation type="journal article" date="2015" name="Microbiome">
        <title>Genomic resolution of linkages in carbon, nitrogen, and sulfur cycling among widespread estuary sediment bacteria.</title>
        <authorList>
            <person name="Baker B.J."/>
            <person name="Lazar C.S."/>
            <person name="Teske A.P."/>
            <person name="Dick G.J."/>
        </authorList>
    </citation>
    <scope>NUCLEOTIDE SEQUENCE [LARGE SCALE GENOMIC DNA]</scope>
    <source>
        <strain evidence="2">SM1_77</strain>
    </source>
</reference>
<dbReference type="Proteomes" id="UP000050975">
    <property type="component" value="Unassembled WGS sequence"/>
</dbReference>
<dbReference type="Pfam" id="PF19572">
    <property type="entry name" value="PorV"/>
    <property type="match status" value="1"/>
</dbReference>
<evidence type="ECO:0000259" key="1">
    <source>
        <dbReference type="Pfam" id="PF19572"/>
    </source>
</evidence>
<dbReference type="InterPro" id="IPR045741">
    <property type="entry name" value="PorV"/>
</dbReference>
<name>A0A0S8K303_UNCW3</name>
<dbReference type="NCBIfam" id="NF033709">
    <property type="entry name" value="PorV_fam"/>
    <property type="match status" value="1"/>
</dbReference>
<dbReference type="Gene3D" id="2.40.160.60">
    <property type="entry name" value="Outer membrane protein transport protein (OMPP1/FadL/TodX)"/>
    <property type="match status" value="1"/>
</dbReference>
<accession>A0A0S8K303</accession>
<evidence type="ECO:0000313" key="2">
    <source>
        <dbReference type="EMBL" id="KPL15357.1"/>
    </source>
</evidence>
<evidence type="ECO:0000313" key="3">
    <source>
        <dbReference type="Proteomes" id="UP000050975"/>
    </source>
</evidence>
<dbReference type="AlphaFoldDB" id="A0A0S8K303"/>
<dbReference type="EMBL" id="LJVE01000016">
    <property type="protein sequence ID" value="KPL15357.1"/>
    <property type="molecule type" value="Genomic_DNA"/>
</dbReference>
<gene>
    <name evidence="2" type="ORF">AMJ74_01640</name>
</gene>
<protein>
    <recommendedName>
        <fullName evidence="1">Type IX secretion system protein PorV domain-containing protein</fullName>
    </recommendedName>
</protein>